<keyword evidence="5" id="KW-1070">Brassinosteroid signaling pathway</keyword>
<evidence type="ECO:0000256" key="5">
    <source>
        <dbReference type="RuleBase" id="RU369040"/>
    </source>
</evidence>
<keyword evidence="4 5" id="KW-0804">Transcription</keyword>
<keyword evidence="8" id="KW-1185">Reference proteome</keyword>
<dbReference type="Pfam" id="PF05687">
    <property type="entry name" value="BES1_N"/>
    <property type="match status" value="1"/>
</dbReference>
<evidence type="ECO:0000313" key="7">
    <source>
        <dbReference type="EMBL" id="KDP22831.1"/>
    </source>
</evidence>
<proteinExistence type="inferred from homology"/>
<name>A0A067JFZ5_JATCU</name>
<dbReference type="GO" id="GO:0003677">
    <property type="term" value="F:DNA binding"/>
    <property type="evidence" value="ECO:0007669"/>
    <property type="project" value="UniProtKB-UniRule"/>
</dbReference>
<dbReference type="InterPro" id="IPR008540">
    <property type="entry name" value="BES1_N"/>
</dbReference>
<sequence length="142" mass="15990">MANDGKKIIIKGCIKSTKGPWIVNRSTKYGIVSKYRFPTDRERQNNKQRERRRRAVARKIFAGLRQHGNYKLPKHADSNDLLKALCEEAGWHAEEDGTLFRKDFHVGSEYGALPSSSSTLECHGQEGNDLNLSLSLSLSSSN</sequence>
<gene>
    <name evidence="7" type="ORF">JCGZ_00418</name>
</gene>
<evidence type="ECO:0000256" key="3">
    <source>
        <dbReference type="ARBA" id="ARBA00023125"/>
    </source>
</evidence>
<comment type="similarity">
    <text evidence="1 5">Belongs to the BZR/LAT61 family.</text>
</comment>
<dbReference type="GO" id="GO:0006351">
    <property type="term" value="P:DNA-templated transcription"/>
    <property type="evidence" value="ECO:0007669"/>
    <property type="project" value="InterPro"/>
</dbReference>
<dbReference type="EMBL" id="KK915374">
    <property type="protein sequence ID" value="KDP22831.1"/>
    <property type="molecule type" value="Genomic_DNA"/>
</dbReference>
<dbReference type="STRING" id="180498.A0A067JFZ5"/>
<dbReference type="Proteomes" id="UP000027138">
    <property type="component" value="Unassembled WGS sequence"/>
</dbReference>
<feature type="domain" description="BES1/BZR1 plant transcription factor N-terminal" evidence="6">
    <location>
        <begin position="34"/>
        <end position="106"/>
    </location>
</feature>
<dbReference type="GO" id="GO:0009742">
    <property type="term" value="P:brassinosteroid mediated signaling pathway"/>
    <property type="evidence" value="ECO:0007669"/>
    <property type="project" value="UniProtKB-UniRule"/>
</dbReference>
<dbReference type="GO" id="GO:0003700">
    <property type="term" value="F:DNA-binding transcription factor activity"/>
    <property type="evidence" value="ECO:0007669"/>
    <property type="project" value="UniProtKB-UniRule"/>
</dbReference>
<dbReference type="AlphaFoldDB" id="A0A067JFZ5"/>
<dbReference type="GO" id="GO:0005634">
    <property type="term" value="C:nucleus"/>
    <property type="evidence" value="ECO:0007669"/>
    <property type="project" value="UniProtKB-SubCell"/>
</dbReference>
<evidence type="ECO:0000313" key="8">
    <source>
        <dbReference type="Proteomes" id="UP000027138"/>
    </source>
</evidence>
<evidence type="ECO:0000256" key="4">
    <source>
        <dbReference type="ARBA" id="ARBA00023163"/>
    </source>
</evidence>
<evidence type="ECO:0000256" key="1">
    <source>
        <dbReference type="ARBA" id="ARBA00005909"/>
    </source>
</evidence>
<dbReference type="PANTHER" id="PTHR31506:SF21">
    <property type="entry name" value="PROTEIN BZR1 HOMOLOG"/>
    <property type="match status" value="1"/>
</dbReference>
<keyword evidence="3 5" id="KW-0238">DNA-binding</keyword>
<evidence type="ECO:0000256" key="2">
    <source>
        <dbReference type="ARBA" id="ARBA00023015"/>
    </source>
</evidence>
<dbReference type="InterPro" id="IPR033264">
    <property type="entry name" value="BZR"/>
</dbReference>
<organism evidence="7 8">
    <name type="scientific">Jatropha curcas</name>
    <name type="common">Barbados nut</name>
    <dbReference type="NCBI Taxonomy" id="180498"/>
    <lineage>
        <taxon>Eukaryota</taxon>
        <taxon>Viridiplantae</taxon>
        <taxon>Streptophyta</taxon>
        <taxon>Embryophyta</taxon>
        <taxon>Tracheophyta</taxon>
        <taxon>Spermatophyta</taxon>
        <taxon>Magnoliopsida</taxon>
        <taxon>eudicotyledons</taxon>
        <taxon>Gunneridae</taxon>
        <taxon>Pentapetalae</taxon>
        <taxon>rosids</taxon>
        <taxon>fabids</taxon>
        <taxon>Malpighiales</taxon>
        <taxon>Euphorbiaceae</taxon>
        <taxon>Crotonoideae</taxon>
        <taxon>Jatropheae</taxon>
        <taxon>Jatropha</taxon>
    </lineage>
</organism>
<reference evidence="7 8" key="1">
    <citation type="journal article" date="2014" name="PLoS ONE">
        <title>Global Analysis of Gene Expression Profiles in Physic Nut (Jatropha curcas L.) Seedlings Exposed to Salt Stress.</title>
        <authorList>
            <person name="Zhang L."/>
            <person name="Zhang C."/>
            <person name="Wu P."/>
            <person name="Chen Y."/>
            <person name="Li M."/>
            <person name="Jiang H."/>
            <person name="Wu G."/>
        </authorList>
    </citation>
    <scope>NUCLEOTIDE SEQUENCE [LARGE SCALE GENOMIC DNA]</scope>
    <source>
        <strain evidence="8">cv. GZQX0401</strain>
        <tissue evidence="7">Young leaves</tissue>
    </source>
</reference>
<dbReference type="PANTHER" id="PTHR31506">
    <property type="entry name" value="BES1/BZR1 HOMOLOG PROTEIN 3-RELATED"/>
    <property type="match status" value="1"/>
</dbReference>
<keyword evidence="2 5" id="KW-0805">Transcription regulation</keyword>
<dbReference type="OrthoDB" id="1907033at2759"/>
<comment type="function">
    <text evidence="5">Functions in brassinosteroid signaling. May function as transcriptional repressor.</text>
</comment>
<comment type="subcellular location">
    <subcellularLocation>
        <location evidence="5">Nucleus</location>
    </subcellularLocation>
</comment>
<protein>
    <recommendedName>
        <fullName evidence="5">Protein BZR1 homolog</fullName>
    </recommendedName>
    <alternativeName>
        <fullName evidence="5">Protein BRASSINAZOLE-RESISTANT 1 homolog</fullName>
    </alternativeName>
</protein>
<evidence type="ECO:0000259" key="6">
    <source>
        <dbReference type="Pfam" id="PF05687"/>
    </source>
</evidence>
<accession>A0A067JFZ5</accession>